<comment type="caution">
    <text evidence="1">The sequence shown here is derived from an EMBL/GenBank/DDBJ whole genome shotgun (WGS) entry which is preliminary data.</text>
</comment>
<reference evidence="1 2" key="1">
    <citation type="submission" date="2023-11" db="EMBL/GenBank/DDBJ databases">
        <authorList>
            <person name="Ouyang M.-Y."/>
        </authorList>
    </citation>
    <scope>NUCLEOTIDE SEQUENCE [LARGE SCALE GENOMIC DNA]</scope>
    <source>
        <strain evidence="1 2">OY6</strain>
    </source>
</reference>
<dbReference type="Proteomes" id="UP001284537">
    <property type="component" value="Unassembled WGS sequence"/>
</dbReference>
<protein>
    <submittedName>
        <fullName evidence="1">Uncharacterized protein</fullName>
    </submittedName>
</protein>
<gene>
    <name evidence="1" type="ORF">QLH52_11860</name>
</gene>
<evidence type="ECO:0000313" key="2">
    <source>
        <dbReference type="Proteomes" id="UP001284537"/>
    </source>
</evidence>
<evidence type="ECO:0000313" key="1">
    <source>
        <dbReference type="EMBL" id="MDX8127980.1"/>
    </source>
</evidence>
<dbReference type="RefSeq" id="WP_319961685.1">
    <property type="nucleotide sequence ID" value="NZ_JAXARY010000010.1"/>
</dbReference>
<proteinExistence type="predicted"/>
<accession>A0ABU4UF42</accession>
<organism evidence="1 2">
    <name type="scientific">Methylomonas defluvii</name>
    <dbReference type="NCBI Taxonomy" id="3045149"/>
    <lineage>
        <taxon>Bacteria</taxon>
        <taxon>Pseudomonadati</taxon>
        <taxon>Pseudomonadota</taxon>
        <taxon>Gammaproteobacteria</taxon>
        <taxon>Methylococcales</taxon>
        <taxon>Methylococcaceae</taxon>
        <taxon>Methylomonas</taxon>
    </lineage>
</organism>
<dbReference type="EMBL" id="JAXARY010000010">
    <property type="protein sequence ID" value="MDX8127980.1"/>
    <property type="molecule type" value="Genomic_DNA"/>
</dbReference>
<keyword evidence="2" id="KW-1185">Reference proteome</keyword>
<sequence>MKITKIQQAEDDIVGKTLDHIVDSHYAPSAKAKMRSDILITYKCLINLKELDLDILFAIFNSFLQDLKNEADDRFALDVVDYDLKTIGLKNIAFDGDDYRFEFDSKENHDRYSPILLHVAAVLYCTSARTFLDSLQSDQTIH</sequence>
<name>A0ABU4UF42_9GAMM</name>